<evidence type="ECO:0000313" key="4">
    <source>
        <dbReference type="EMBL" id="KZT69805.1"/>
    </source>
</evidence>
<evidence type="ECO:0000256" key="1">
    <source>
        <dbReference type="ARBA" id="ARBA00022614"/>
    </source>
</evidence>
<dbReference type="STRING" id="1314783.A0A165QQU7"/>
<dbReference type="InterPro" id="IPR000938">
    <property type="entry name" value="CAP-Gly_domain"/>
</dbReference>
<dbReference type="SMART" id="SM00369">
    <property type="entry name" value="LRR_TYP"/>
    <property type="match status" value="3"/>
</dbReference>
<evidence type="ECO:0000256" key="2">
    <source>
        <dbReference type="ARBA" id="ARBA00022737"/>
    </source>
</evidence>
<dbReference type="InterPro" id="IPR032675">
    <property type="entry name" value="LRR_dom_sf"/>
</dbReference>
<dbReference type="SMART" id="SM01052">
    <property type="entry name" value="CAP_GLY"/>
    <property type="match status" value="1"/>
</dbReference>
<reference evidence="4 5" key="1">
    <citation type="journal article" date="2016" name="Mol. Biol. Evol.">
        <title>Comparative Genomics of Early-Diverging Mushroom-Forming Fungi Provides Insights into the Origins of Lignocellulose Decay Capabilities.</title>
        <authorList>
            <person name="Nagy L.G."/>
            <person name="Riley R."/>
            <person name="Tritt A."/>
            <person name="Adam C."/>
            <person name="Daum C."/>
            <person name="Floudas D."/>
            <person name="Sun H."/>
            <person name="Yadav J.S."/>
            <person name="Pangilinan J."/>
            <person name="Larsson K.H."/>
            <person name="Matsuura K."/>
            <person name="Barry K."/>
            <person name="Labutti K."/>
            <person name="Kuo R."/>
            <person name="Ohm R.A."/>
            <person name="Bhattacharya S.S."/>
            <person name="Shirouzu T."/>
            <person name="Yoshinaga Y."/>
            <person name="Martin F.M."/>
            <person name="Grigoriev I.V."/>
            <person name="Hibbett D.S."/>
        </authorList>
    </citation>
    <scope>NUCLEOTIDE SEQUENCE [LARGE SCALE GENOMIC DNA]</scope>
    <source>
        <strain evidence="4 5">L-15889</strain>
    </source>
</reference>
<gene>
    <name evidence="4" type="ORF">DAEQUDRAFT_726116</name>
</gene>
<dbReference type="PROSITE" id="PS51450">
    <property type="entry name" value="LRR"/>
    <property type="match status" value="1"/>
</dbReference>
<feature type="domain" description="CAP-Gly" evidence="3">
    <location>
        <begin position="31"/>
        <end position="75"/>
    </location>
</feature>
<dbReference type="Gene3D" id="3.80.10.10">
    <property type="entry name" value="Ribonuclease Inhibitor"/>
    <property type="match status" value="2"/>
</dbReference>
<proteinExistence type="predicted"/>
<dbReference type="EMBL" id="KV429055">
    <property type="protein sequence ID" value="KZT69805.1"/>
    <property type="molecule type" value="Genomic_DNA"/>
</dbReference>
<keyword evidence="1" id="KW-0433">Leucine-rich repeat</keyword>
<dbReference type="OrthoDB" id="5273213at2759"/>
<accession>A0A165QQU7</accession>
<dbReference type="PANTHER" id="PTHR18849:SF0">
    <property type="entry name" value="CILIA- AND FLAGELLA-ASSOCIATED PROTEIN 410-RELATED"/>
    <property type="match status" value="1"/>
</dbReference>
<name>A0A165QQU7_9APHY</name>
<organism evidence="4 5">
    <name type="scientific">Daedalea quercina L-15889</name>
    <dbReference type="NCBI Taxonomy" id="1314783"/>
    <lineage>
        <taxon>Eukaryota</taxon>
        <taxon>Fungi</taxon>
        <taxon>Dikarya</taxon>
        <taxon>Basidiomycota</taxon>
        <taxon>Agaricomycotina</taxon>
        <taxon>Agaricomycetes</taxon>
        <taxon>Polyporales</taxon>
        <taxon>Fomitopsis</taxon>
    </lineage>
</organism>
<dbReference type="InterPro" id="IPR036859">
    <property type="entry name" value="CAP-Gly_dom_sf"/>
</dbReference>
<keyword evidence="2" id="KW-0677">Repeat</keyword>
<dbReference type="SUPFAM" id="SSF52058">
    <property type="entry name" value="L domain-like"/>
    <property type="match status" value="1"/>
</dbReference>
<protein>
    <submittedName>
        <fullName evidence="4">RNI-like protein</fullName>
    </submittedName>
</protein>
<dbReference type="Gene3D" id="3.10.20.90">
    <property type="entry name" value="Phosphatidylinositol 3-kinase Catalytic Subunit, Chain A, domain 1"/>
    <property type="match status" value="1"/>
</dbReference>
<evidence type="ECO:0000313" key="5">
    <source>
        <dbReference type="Proteomes" id="UP000076727"/>
    </source>
</evidence>
<dbReference type="Pfam" id="PF01302">
    <property type="entry name" value="CAP_GLY"/>
    <property type="match status" value="1"/>
</dbReference>
<keyword evidence="5" id="KW-1185">Reference proteome</keyword>
<dbReference type="InterPro" id="IPR003591">
    <property type="entry name" value="Leu-rich_rpt_typical-subtyp"/>
</dbReference>
<dbReference type="InterPro" id="IPR001611">
    <property type="entry name" value="Leu-rich_rpt"/>
</dbReference>
<evidence type="ECO:0000259" key="3">
    <source>
        <dbReference type="PROSITE" id="PS50245"/>
    </source>
</evidence>
<dbReference type="PANTHER" id="PTHR18849">
    <property type="entry name" value="LEUCINE RICH REPEAT PROTEIN"/>
    <property type="match status" value="1"/>
</dbReference>
<sequence length="536" mass="59247">MTIQTNADQQLPIVGTRIIHSGHLGTVRFVGKVDGTAGVWLGVEWDDPRRGKHDGVKDGRRYFSCAVPNAGSFIRPSSNISYGHSFLEALASKYIDVPHGSGLEKVVLGSSNGTIEVEAVGLDRIRGKLAHLERLREVSLDGEGVASADPPGAIAKACPGIRGLDLSKNLFPSWDVISTIVCELPNLQRLALNQNRLQSLTDHARALAAFQNITELQLNTTLTTWSAMQSIIRYMPALTTVEMGYNRIQSLSTGSDSPSKVEELNLDSNSLSSWSDICGALRTYTALQRLVLTSNVIESLGPISHPTESPLPRLKHLSLSFNRLSSWRDIDHLPGWCPTIESLSLTGNPLVEDAELGRNARAFAIAKIPMLTLLDAASVSAKERTDSELFYLSWINKNGPPDEEARCREHPRWSALCEKHGRPDTAPSTAQQRQDTLSSRLIEVKLYRTDTAPSGKAVTHTSDPLVLRVLPSMNIRTFHLKVTKSFKVPKAAQASIRLWLRMPDDRLVEIERDDNHDLDWWGVENGVEMLVFIKEH</sequence>
<dbReference type="SUPFAM" id="SSF74924">
    <property type="entry name" value="Cap-Gly domain"/>
    <property type="match status" value="1"/>
</dbReference>
<dbReference type="Proteomes" id="UP000076727">
    <property type="component" value="Unassembled WGS sequence"/>
</dbReference>
<dbReference type="Gene3D" id="2.30.30.190">
    <property type="entry name" value="CAP Gly-rich-like domain"/>
    <property type="match status" value="1"/>
</dbReference>
<dbReference type="PROSITE" id="PS00845">
    <property type="entry name" value="CAP_GLY_1"/>
    <property type="match status" value="1"/>
</dbReference>
<dbReference type="AlphaFoldDB" id="A0A165QQU7"/>
<dbReference type="PROSITE" id="PS50245">
    <property type="entry name" value="CAP_GLY_2"/>
    <property type="match status" value="1"/>
</dbReference>